<evidence type="ECO:0000313" key="3">
    <source>
        <dbReference type="Proteomes" id="UP000574717"/>
    </source>
</evidence>
<feature type="region of interest" description="Disordered" evidence="1">
    <location>
        <begin position="1"/>
        <end position="21"/>
    </location>
</feature>
<organism evidence="2 3">
    <name type="scientific">Candidatus Hakubella thermalkaliphila</name>
    <dbReference type="NCBI Taxonomy" id="2754717"/>
    <lineage>
        <taxon>Bacteria</taxon>
        <taxon>Bacillati</taxon>
        <taxon>Actinomycetota</taxon>
        <taxon>Actinomycetota incertae sedis</taxon>
        <taxon>Candidatus Hakubellales</taxon>
        <taxon>Candidatus Hakubellaceae</taxon>
        <taxon>Candidatus Hakubella</taxon>
    </lineage>
</organism>
<dbReference type="Proteomes" id="UP000574717">
    <property type="component" value="Unassembled WGS sequence"/>
</dbReference>
<reference evidence="2 3" key="1">
    <citation type="journal article" date="2020" name="Front. Microbiol.">
        <title>Single-cell genomics of novel Actinobacteria with the Wood-Ljungdahl pathway discovered in a serpentinizing system.</title>
        <authorList>
            <person name="Merino N."/>
            <person name="Kawai M."/>
            <person name="Boyd E.S."/>
            <person name="Colman D.R."/>
            <person name="McGlynn S.E."/>
            <person name="Nealson K.H."/>
            <person name="Kurokawa K."/>
            <person name="Hongoh Y."/>
        </authorList>
    </citation>
    <scope>NUCLEOTIDE SEQUENCE [LARGE SCALE GENOMIC DNA]</scope>
    <source>
        <strain evidence="2 3">S03</strain>
    </source>
</reference>
<comment type="caution">
    <text evidence="2">The sequence shown here is derived from an EMBL/GenBank/DDBJ whole genome shotgun (WGS) entry which is preliminary data.</text>
</comment>
<accession>A0A6V8NKD8</accession>
<feature type="non-terminal residue" evidence="2">
    <location>
        <position position="1"/>
    </location>
</feature>
<evidence type="ECO:0000313" key="2">
    <source>
        <dbReference type="EMBL" id="GFP20685.1"/>
    </source>
</evidence>
<protein>
    <submittedName>
        <fullName evidence="2">Uncharacterized protein</fullName>
    </submittedName>
</protein>
<gene>
    <name evidence="2" type="ORF">HKBW3S03_02189</name>
</gene>
<evidence type="ECO:0000256" key="1">
    <source>
        <dbReference type="SAM" id="MobiDB-lite"/>
    </source>
</evidence>
<sequence length="21" mass="2284">ANQMKAKDLIPIPKMEEGGNV</sequence>
<dbReference type="AlphaFoldDB" id="A0A6V8NKD8"/>
<dbReference type="EMBL" id="BLRU01000610">
    <property type="protein sequence ID" value="GFP20685.1"/>
    <property type="molecule type" value="Genomic_DNA"/>
</dbReference>
<name>A0A6V8NKD8_9ACTN</name>
<proteinExistence type="predicted"/>